<dbReference type="RefSeq" id="WP_093335658.1">
    <property type="nucleotide sequence ID" value="NZ_FOXD01000004.1"/>
</dbReference>
<feature type="domain" description="HTH rpiR-type" evidence="4">
    <location>
        <begin position="2"/>
        <end position="78"/>
    </location>
</feature>
<sequence>MDNPLENVKNNIAELTAAQRKVADYIIQHPSETAFLTVDQLAREVGTSTTTIMRLTFHLGYTGYSEFQKGMQGVLRNKAAPHTRLETNLQHMDDSDLWGHTVNRHVEQIENMRGLISTDYLDTVVDEVLDAGRIFCTSVRSGLPVGQYLTHGLNRTLGNTQLVIADMSDWIDEVIHMKASDVIIATSFPRYAQRIIDYVKEAKQRNVTVIAITDSYSAPIVEYADYILPCDSSSAAFHNSPVAAMIAADYIISAAAIRNSEKTRERLDEVNNILTNIQYHHNR</sequence>
<evidence type="ECO:0000313" key="6">
    <source>
        <dbReference type="EMBL" id="SFP31609.1"/>
    </source>
</evidence>
<name>A0A1I5PBY3_9BACI</name>
<dbReference type="CDD" id="cd05013">
    <property type="entry name" value="SIS_RpiR"/>
    <property type="match status" value="1"/>
</dbReference>
<dbReference type="GO" id="GO:0003677">
    <property type="term" value="F:DNA binding"/>
    <property type="evidence" value="ECO:0007669"/>
    <property type="project" value="UniProtKB-KW"/>
</dbReference>
<dbReference type="OrthoDB" id="2930at2"/>
<dbReference type="InterPro" id="IPR046348">
    <property type="entry name" value="SIS_dom_sf"/>
</dbReference>
<evidence type="ECO:0000256" key="1">
    <source>
        <dbReference type="ARBA" id="ARBA00023015"/>
    </source>
</evidence>
<keyword evidence="2 6" id="KW-0238">DNA-binding</keyword>
<protein>
    <submittedName>
        <fullName evidence="6">DNA-binding transcriptional regulator, MurR/RpiR family, contains HTH and SIS domains</fullName>
    </submittedName>
</protein>
<dbReference type="GO" id="GO:0097367">
    <property type="term" value="F:carbohydrate derivative binding"/>
    <property type="evidence" value="ECO:0007669"/>
    <property type="project" value="InterPro"/>
</dbReference>
<dbReference type="Proteomes" id="UP000198892">
    <property type="component" value="Unassembled WGS sequence"/>
</dbReference>
<evidence type="ECO:0000259" key="4">
    <source>
        <dbReference type="PROSITE" id="PS51071"/>
    </source>
</evidence>
<dbReference type="InterPro" id="IPR047640">
    <property type="entry name" value="RpiR-like"/>
</dbReference>
<evidence type="ECO:0000256" key="3">
    <source>
        <dbReference type="ARBA" id="ARBA00023163"/>
    </source>
</evidence>
<gene>
    <name evidence="6" type="ORF">SAMN05518683_10463</name>
</gene>
<accession>A0A1I5PBY3</accession>
<dbReference type="InterPro" id="IPR000281">
    <property type="entry name" value="HTH_RpiR"/>
</dbReference>
<dbReference type="AlphaFoldDB" id="A0A1I5PBY3"/>
<evidence type="ECO:0000259" key="5">
    <source>
        <dbReference type="PROSITE" id="PS51464"/>
    </source>
</evidence>
<dbReference type="GO" id="GO:1901135">
    <property type="term" value="P:carbohydrate derivative metabolic process"/>
    <property type="evidence" value="ECO:0007669"/>
    <property type="project" value="InterPro"/>
</dbReference>
<dbReference type="InterPro" id="IPR036388">
    <property type="entry name" value="WH-like_DNA-bd_sf"/>
</dbReference>
<dbReference type="InterPro" id="IPR009057">
    <property type="entry name" value="Homeodomain-like_sf"/>
</dbReference>
<dbReference type="Pfam" id="PF01380">
    <property type="entry name" value="SIS"/>
    <property type="match status" value="1"/>
</dbReference>
<dbReference type="PANTHER" id="PTHR30514:SF18">
    <property type="entry name" value="RPIR-FAMILY TRANSCRIPTIONAL REGULATOR"/>
    <property type="match status" value="1"/>
</dbReference>
<dbReference type="PROSITE" id="PS51071">
    <property type="entry name" value="HTH_RPIR"/>
    <property type="match status" value="1"/>
</dbReference>
<keyword evidence="7" id="KW-1185">Reference proteome</keyword>
<dbReference type="SUPFAM" id="SSF53697">
    <property type="entry name" value="SIS domain"/>
    <property type="match status" value="1"/>
</dbReference>
<keyword evidence="3" id="KW-0804">Transcription</keyword>
<dbReference type="Gene3D" id="1.10.10.10">
    <property type="entry name" value="Winged helix-like DNA-binding domain superfamily/Winged helix DNA-binding domain"/>
    <property type="match status" value="1"/>
</dbReference>
<dbReference type="PROSITE" id="PS51464">
    <property type="entry name" value="SIS"/>
    <property type="match status" value="1"/>
</dbReference>
<dbReference type="PANTHER" id="PTHR30514">
    <property type="entry name" value="GLUCOKINASE"/>
    <property type="match status" value="1"/>
</dbReference>
<reference evidence="7" key="1">
    <citation type="submission" date="2016-10" db="EMBL/GenBank/DDBJ databases">
        <authorList>
            <person name="Varghese N."/>
            <person name="Submissions S."/>
        </authorList>
    </citation>
    <scope>NUCLEOTIDE SEQUENCE [LARGE SCALE GENOMIC DNA]</scope>
    <source>
        <strain evidence="7">S7</strain>
    </source>
</reference>
<dbReference type="Pfam" id="PF01418">
    <property type="entry name" value="HTH_6"/>
    <property type="match status" value="1"/>
</dbReference>
<dbReference type="SUPFAM" id="SSF46689">
    <property type="entry name" value="Homeodomain-like"/>
    <property type="match status" value="1"/>
</dbReference>
<dbReference type="GO" id="GO:0003700">
    <property type="term" value="F:DNA-binding transcription factor activity"/>
    <property type="evidence" value="ECO:0007669"/>
    <property type="project" value="InterPro"/>
</dbReference>
<dbReference type="InterPro" id="IPR001347">
    <property type="entry name" value="SIS_dom"/>
</dbReference>
<keyword evidence="1" id="KW-0805">Transcription regulation</keyword>
<proteinExistence type="predicted"/>
<evidence type="ECO:0000256" key="2">
    <source>
        <dbReference type="ARBA" id="ARBA00023125"/>
    </source>
</evidence>
<evidence type="ECO:0000313" key="7">
    <source>
        <dbReference type="Proteomes" id="UP000198892"/>
    </source>
</evidence>
<dbReference type="EMBL" id="FOXD01000004">
    <property type="protein sequence ID" value="SFP31609.1"/>
    <property type="molecule type" value="Genomic_DNA"/>
</dbReference>
<dbReference type="Gene3D" id="3.40.50.10490">
    <property type="entry name" value="Glucose-6-phosphate isomerase like protein, domain 1"/>
    <property type="match status" value="1"/>
</dbReference>
<organism evidence="6 7">
    <name type="scientific">Salibacterium halotolerans</name>
    <dbReference type="NCBI Taxonomy" id="1884432"/>
    <lineage>
        <taxon>Bacteria</taxon>
        <taxon>Bacillati</taxon>
        <taxon>Bacillota</taxon>
        <taxon>Bacilli</taxon>
        <taxon>Bacillales</taxon>
        <taxon>Bacillaceae</taxon>
    </lineage>
</organism>
<feature type="domain" description="SIS" evidence="5">
    <location>
        <begin position="124"/>
        <end position="262"/>
    </location>
</feature>
<dbReference type="STRING" id="1884432.SAMN05518683_10463"/>
<dbReference type="InterPro" id="IPR035472">
    <property type="entry name" value="RpiR-like_SIS"/>
</dbReference>